<feature type="transmembrane region" description="Helical" evidence="1">
    <location>
        <begin position="337"/>
        <end position="355"/>
    </location>
</feature>
<accession>A0A0C1ZLW3</accession>
<feature type="transmembrane region" description="Helical" evidence="1">
    <location>
        <begin position="201"/>
        <end position="234"/>
    </location>
</feature>
<feature type="transmembrane region" description="Helical" evidence="1">
    <location>
        <begin position="310"/>
        <end position="330"/>
    </location>
</feature>
<keyword evidence="1" id="KW-0472">Membrane</keyword>
<evidence type="ECO:0000313" key="3">
    <source>
        <dbReference type="Proteomes" id="UP000031599"/>
    </source>
</evidence>
<gene>
    <name evidence="2" type="ORF">DB30_02435</name>
</gene>
<protein>
    <submittedName>
        <fullName evidence="2">TPR repeat-containing protein</fullName>
    </submittedName>
</protein>
<dbReference type="AlphaFoldDB" id="A0A0C1ZLW3"/>
<feature type="transmembrane region" description="Helical" evidence="1">
    <location>
        <begin position="385"/>
        <end position="407"/>
    </location>
</feature>
<dbReference type="Proteomes" id="UP000031599">
    <property type="component" value="Unassembled WGS sequence"/>
</dbReference>
<proteinExistence type="predicted"/>
<sequence>MTKMKSPERLSRLRKLLGHRRLVWVVLILALSLSLPTIGVGLLGDDLPQAEFLSAQRDGTSTQPWWDMFVLVSGPQAHNEALRTAGQLPWWTDLELRVAFFRPLSVATHLLDHLCWPRAPWLMHLQSVAWYLAACSLMWVVARRLSSNTTAAGVASLVYAAAFGHHVPVAWLAHRNGLVSAVFSLLAILAHDRWRRDQDKLAGWCGPAALTAALLAGEAGLVTLAFLLAYALVLDKGSRGARVVSLVPSVAVIIAWRMAYDLLDYGAASSGAYVDPVASPAAFLAVLPERYLLLSAFSIGLPLMPEIPVVLWWLVTGVLLGILAVFVARVDRPGARFGVLAAGLGCIALTASIPFERLLVLTSFGMALAWGELIDTWLLSRSTTWLARAGAVLIVVVHLIGSPLVFFARSLDFRALHGVEKTFHAAAWPGKPEMEGKTVVVVHTINYLGVEYLMRALRADGRSAPAELCVLHAGAESPEIERLDDQTLELRARQGWVADSVTAFWRDPVLAPFAVGDVITTGCFDAEIMEVDAGKATRVRFHFDASLDRPTHAWIQWHTGLHRKINPAIW</sequence>
<evidence type="ECO:0000256" key="1">
    <source>
        <dbReference type="SAM" id="Phobius"/>
    </source>
</evidence>
<feature type="transmembrane region" description="Helical" evidence="1">
    <location>
        <begin position="21"/>
        <end position="43"/>
    </location>
</feature>
<comment type="caution">
    <text evidence="2">The sequence shown here is derived from an EMBL/GenBank/DDBJ whole genome shotgun (WGS) entry which is preliminary data.</text>
</comment>
<evidence type="ECO:0000313" key="2">
    <source>
        <dbReference type="EMBL" id="KIG11803.1"/>
    </source>
</evidence>
<keyword evidence="1" id="KW-1133">Transmembrane helix</keyword>
<feature type="transmembrane region" description="Helical" evidence="1">
    <location>
        <begin position="240"/>
        <end position="260"/>
    </location>
</feature>
<reference evidence="2 3" key="1">
    <citation type="submission" date="2014-12" db="EMBL/GenBank/DDBJ databases">
        <title>Genome assembly of Enhygromyxa salina DSM 15201.</title>
        <authorList>
            <person name="Sharma G."/>
            <person name="Subramanian S."/>
        </authorList>
    </citation>
    <scope>NUCLEOTIDE SEQUENCE [LARGE SCALE GENOMIC DNA]</scope>
    <source>
        <strain evidence="2 3">DSM 15201</strain>
    </source>
</reference>
<feature type="transmembrane region" description="Helical" evidence="1">
    <location>
        <begin position="149"/>
        <end position="167"/>
    </location>
</feature>
<dbReference type="EMBL" id="JMCC02000176">
    <property type="protein sequence ID" value="KIG11803.1"/>
    <property type="molecule type" value="Genomic_DNA"/>
</dbReference>
<feature type="transmembrane region" description="Helical" evidence="1">
    <location>
        <begin position="121"/>
        <end position="142"/>
    </location>
</feature>
<organism evidence="2 3">
    <name type="scientific">Enhygromyxa salina</name>
    <dbReference type="NCBI Taxonomy" id="215803"/>
    <lineage>
        <taxon>Bacteria</taxon>
        <taxon>Pseudomonadati</taxon>
        <taxon>Myxococcota</taxon>
        <taxon>Polyangia</taxon>
        <taxon>Nannocystales</taxon>
        <taxon>Nannocystaceae</taxon>
        <taxon>Enhygromyxa</taxon>
    </lineage>
</organism>
<name>A0A0C1ZLW3_9BACT</name>
<keyword evidence="1" id="KW-0812">Transmembrane</keyword>